<dbReference type="Gene3D" id="3.90.470.20">
    <property type="entry name" value="4'-phosphopantetheinyl transferase domain"/>
    <property type="match status" value="1"/>
</dbReference>
<evidence type="ECO:0008006" key="4">
    <source>
        <dbReference type="Google" id="ProtNLM"/>
    </source>
</evidence>
<evidence type="ECO:0000256" key="1">
    <source>
        <dbReference type="SAM" id="MobiDB-lite"/>
    </source>
</evidence>
<protein>
    <recommendedName>
        <fullName evidence="4">Phosphopantetheinyl transferase</fullName>
    </recommendedName>
</protein>
<reference evidence="2 3" key="1">
    <citation type="submission" date="2021-03" db="EMBL/GenBank/DDBJ databases">
        <title>Human Oral Microbial Genomes.</title>
        <authorList>
            <person name="Johnston C.D."/>
            <person name="Chen T."/>
            <person name="Dewhirst F.E."/>
        </authorList>
    </citation>
    <scope>NUCLEOTIDE SEQUENCE [LARGE SCALE GENOMIC DNA]</scope>
    <source>
        <strain evidence="2 3">DSMZ 100122</strain>
    </source>
</reference>
<gene>
    <name evidence="2" type="ORF">J5A65_13360</name>
</gene>
<name>A0ABX7Y5U9_9ACTN</name>
<organism evidence="2 3">
    <name type="scientific">Arachnia rubra</name>
    <dbReference type="NCBI Taxonomy" id="1547448"/>
    <lineage>
        <taxon>Bacteria</taxon>
        <taxon>Bacillati</taxon>
        <taxon>Actinomycetota</taxon>
        <taxon>Actinomycetes</taxon>
        <taxon>Propionibacteriales</taxon>
        <taxon>Propionibacteriaceae</taxon>
        <taxon>Arachnia</taxon>
    </lineage>
</organism>
<evidence type="ECO:0000313" key="3">
    <source>
        <dbReference type="Proteomes" id="UP000678513"/>
    </source>
</evidence>
<proteinExistence type="predicted"/>
<feature type="region of interest" description="Disordered" evidence="1">
    <location>
        <begin position="25"/>
        <end position="49"/>
    </location>
</feature>
<dbReference type="EMBL" id="CP072384">
    <property type="protein sequence ID" value="QUC07883.1"/>
    <property type="molecule type" value="Genomic_DNA"/>
</dbReference>
<evidence type="ECO:0000313" key="2">
    <source>
        <dbReference type="EMBL" id="QUC07883.1"/>
    </source>
</evidence>
<dbReference type="InterPro" id="IPR037143">
    <property type="entry name" value="4-PPantetheinyl_Trfase_dom_sf"/>
</dbReference>
<keyword evidence="3" id="KW-1185">Reference proteome</keyword>
<dbReference type="SUPFAM" id="SSF56214">
    <property type="entry name" value="4'-phosphopantetheinyl transferase"/>
    <property type="match status" value="2"/>
</dbReference>
<sequence length="235" mass="25622">MRGRRSDEWLAGRIAAKDAVAALQISDGSHHPPSWPEITTSSSPEDRGRPLTCSPYHVSISHSHGLAAAAASFAPVGVDVEAHTRHWPREALELAGCITVRLPRPRDLMPAVAWSCAEAVLKQRGCGIKHGIDAVTLTRVTDEGFFEWTEQPPREGPDAEAPLKGRTYDLGSHALSFVWEPTTIGALDTARVHSSKSSGELSTTHEAVSHTGNSWPQEQVTMLFNNSWTRLPRNL</sequence>
<accession>A0ABX7Y5U9</accession>
<dbReference type="Proteomes" id="UP000678513">
    <property type="component" value="Chromosome"/>
</dbReference>